<dbReference type="Proteomes" id="UP000054776">
    <property type="component" value="Unassembled WGS sequence"/>
</dbReference>
<sequence>MHRSILRIRKGSENQVAEMKLILSEQFSGKSLLVVN</sequence>
<accession>A0A0V1AIW1</accession>
<dbReference type="AlphaFoldDB" id="A0A0V1AIW1"/>
<evidence type="ECO:0000313" key="1">
    <source>
        <dbReference type="EMBL" id="KRY24573.1"/>
    </source>
</evidence>
<organism evidence="1 2">
    <name type="scientific">Trichinella spiralis</name>
    <name type="common">Trichina worm</name>
    <dbReference type="NCBI Taxonomy" id="6334"/>
    <lineage>
        <taxon>Eukaryota</taxon>
        <taxon>Metazoa</taxon>
        <taxon>Ecdysozoa</taxon>
        <taxon>Nematoda</taxon>
        <taxon>Enoplea</taxon>
        <taxon>Dorylaimia</taxon>
        <taxon>Trichinellida</taxon>
        <taxon>Trichinellidae</taxon>
        <taxon>Trichinella</taxon>
    </lineage>
</organism>
<comment type="caution">
    <text evidence="1">The sequence shown here is derived from an EMBL/GenBank/DDBJ whole genome shotgun (WGS) entry which is preliminary data.</text>
</comment>
<dbReference type="EMBL" id="JYDH01001614">
    <property type="protein sequence ID" value="KRY24573.1"/>
    <property type="molecule type" value="Genomic_DNA"/>
</dbReference>
<dbReference type="InParanoid" id="A0A0V1AIW1"/>
<reference evidence="1 2" key="1">
    <citation type="submission" date="2015-01" db="EMBL/GenBank/DDBJ databases">
        <title>Evolution of Trichinella species and genotypes.</title>
        <authorList>
            <person name="Korhonen P.K."/>
            <person name="Edoardo P."/>
            <person name="Giuseppe L.R."/>
            <person name="Gasser R.B."/>
        </authorList>
    </citation>
    <scope>NUCLEOTIDE SEQUENCE [LARGE SCALE GENOMIC DNA]</scope>
    <source>
        <strain evidence="1">ISS3</strain>
    </source>
</reference>
<evidence type="ECO:0000313" key="2">
    <source>
        <dbReference type="Proteomes" id="UP000054776"/>
    </source>
</evidence>
<keyword evidence="2" id="KW-1185">Reference proteome</keyword>
<protein>
    <submittedName>
        <fullName evidence="1">Uncharacterized protein</fullName>
    </submittedName>
</protein>
<name>A0A0V1AIW1_TRISP</name>
<proteinExistence type="predicted"/>
<gene>
    <name evidence="1" type="ORF">T01_16012</name>
</gene>